<keyword evidence="3" id="KW-0805">Transcription regulation</keyword>
<dbReference type="FunFam" id="3.40.50.300:FF:000006">
    <property type="entry name" value="DNA-binding transcriptional regulator NtrC"/>
    <property type="match status" value="1"/>
</dbReference>
<keyword evidence="2" id="KW-0067">ATP-binding</keyword>
<dbReference type="Gene3D" id="3.40.50.300">
    <property type="entry name" value="P-loop containing nucleotide triphosphate hydrolases"/>
    <property type="match status" value="1"/>
</dbReference>
<evidence type="ECO:0000256" key="2">
    <source>
        <dbReference type="ARBA" id="ARBA00022840"/>
    </source>
</evidence>
<dbReference type="SUPFAM" id="SSF52540">
    <property type="entry name" value="P-loop containing nucleoside triphosphate hydrolases"/>
    <property type="match status" value="1"/>
</dbReference>
<dbReference type="InterPro" id="IPR058031">
    <property type="entry name" value="AAA_lid_NorR"/>
</dbReference>
<dbReference type="Pfam" id="PF02954">
    <property type="entry name" value="HTH_8"/>
    <property type="match status" value="1"/>
</dbReference>
<dbReference type="PROSITE" id="PS00688">
    <property type="entry name" value="SIGMA54_INTERACT_3"/>
    <property type="match status" value="1"/>
</dbReference>
<keyword evidence="1" id="KW-0547">Nucleotide-binding</keyword>
<proteinExistence type="predicted"/>
<dbReference type="Gene3D" id="3.40.50.2300">
    <property type="match status" value="1"/>
</dbReference>
<reference evidence="10" key="1">
    <citation type="journal article" date="2020" name="mSystems">
        <title>Genome- and Community-Level Interaction Insights into Carbon Utilization and Element Cycling Functions of Hydrothermarchaeota in Hydrothermal Sediment.</title>
        <authorList>
            <person name="Zhou Z."/>
            <person name="Liu Y."/>
            <person name="Xu W."/>
            <person name="Pan J."/>
            <person name="Luo Z.H."/>
            <person name="Li M."/>
        </authorList>
    </citation>
    <scope>NUCLEOTIDE SEQUENCE [LARGE SCALE GENOMIC DNA]</scope>
    <source>
        <strain evidence="10">SpSt-711</strain>
    </source>
</reference>
<dbReference type="FunFam" id="1.10.8.60:FF:000014">
    <property type="entry name" value="DNA-binding transcriptional regulator NtrC"/>
    <property type="match status" value="1"/>
</dbReference>
<dbReference type="SMART" id="SM00448">
    <property type="entry name" value="REC"/>
    <property type="match status" value="1"/>
</dbReference>
<evidence type="ECO:0000259" key="8">
    <source>
        <dbReference type="PROSITE" id="PS50045"/>
    </source>
</evidence>
<dbReference type="GO" id="GO:0043565">
    <property type="term" value="F:sequence-specific DNA binding"/>
    <property type="evidence" value="ECO:0007669"/>
    <property type="project" value="InterPro"/>
</dbReference>
<dbReference type="AlphaFoldDB" id="A0A7V4N374"/>
<keyword evidence="4" id="KW-0238">DNA-binding</keyword>
<evidence type="ECO:0000256" key="7">
    <source>
        <dbReference type="PROSITE-ProRule" id="PRU00169"/>
    </source>
</evidence>
<dbReference type="SUPFAM" id="SSF52172">
    <property type="entry name" value="CheY-like"/>
    <property type="match status" value="1"/>
</dbReference>
<accession>A0A7V4N374</accession>
<dbReference type="InterPro" id="IPR002078">
    <property type="entry name" value="Sigma_54_int"/>
</dbReference>
<evidence type="ECO:0000256" key="4">
    <source>
        <dbReference type="ARBA" id="ARBA00023125"/>
    </source>
</evidence>
<dbReference type="PANTHER" id="PTHR32071:SF57">
    <property type="entry name" value="C4-DICARBOXYLATE TRANSPORT TRANSCRIPTIONAL REGULATORY PROTEIN DCTD"/>
    <property type="match status" value="1"/>
</dbReference>
<dbReference type="InterPro" id="IPR027417">
    <property type="entry name" value="P-loop_NTPase"/>
</dbReference>
<dbReference type="PROSITE" id="PS50110">
    <property type="entry name" value="RESPONSE_REGULATORY"/>
    <property type="match status" value="1"/>
</dbReference>
<dbReference type="PROSITE" id="PS50045">
    <property type="entry name" value="SIGMA54_INTERACT_4"/>
    <property type="match status" value="1"/>
</dbReference>
<feature type="domain" description="Sigma-54 factor interaction" evidence="8">
    <location>
        <begin position="137"/>
        <end position="366"/>
    </location>
</feature>
<evidence type="ECO:0000256" key="5">
    <source>
        <dbReference type="ARBA" id="ARBA00023159"/>
    </source>
</evidence>
<keyword evidence="6" id="KW-0804">Transcription</keyword>
<dbReference type="Pfam" id="PF00158">
    <property type="entry name" value="Sigma54_activat"/>
    <property type="match status" value="1"/>
</dbReference>
<dbReference type="SUPFAM" id="SSF46689">
    <property type="entry name" value="Homeodomain-like"/>
    <property type="match status" value="1"/>
</dbReference>
<keyword evidence="5" id="KW-0010">Activator</keyword>
<evidence type="ECO:0000259" key="9">
    <source>
        <dbReference type="PROSITE" id="PS50110"/>
    </source>
</evidence>
<dbReference type="EMBL" id="DTEI01000066">
    <property type="protein sequence ID" value="HGU15747.1"/>
    <property type="molecule type" value="Genomic_DNA"/>
</dbReference>
<dbReference type="InterPro" id="IPR011006">
    <property type="entry name" value="CheY-like_superfamily"/>
</dbReference>
<dbReference type="InterPro" id="IPR001789">
    <property type="entry name" value="Sig_transdc_resp-reg_receiver"/>
</dbReference>
<gene>
    <name evidence="10" type="ORF">ENU91_03735</name>
</gene>
<sequence>MNYKILFIDDEINSLKTISAILKKHNYTVFTAQTVEEGILQLKNHQPHCLLLDYRLPGTDGIEMLRWLKKENITIPVIMLTAYGTIEKAVETMKLGAFHYLVKPVDPVVLLETIKEAISKYEILSHQEDISYKFPEIIAKSQAMREIFYIIEMVADSNSNVLITGESGTGKELVARAIYRLSKRKDRPFVVVDCATIPENLLESELFGYEKGAFTGAAERKIGLLELANSGTIFLDEIGDLSLDLQKKLLRFLQEREIQRLGSLSKIKVDVRVIAATNRDLEKAVKEGKFREDLYWRLNVIRIHLPPLRERKEDIPLLVQHFVQKFAKENNRPIPAIEPEVMNALLNYDWPGNVRELANVIERAVILSTSGVISFKHLPKKILGKENITDKFSLNTLNLLEIEKALILKALNETGWNQTKAAQLLGISRKQLRTKMKHHGLLPTSTYRNNQKEKQGFM</sequence>
<dbReference type="PROSITE" id="PS00675">
    <property type="entry name" value="SIGMA54_INTERACT_1"/>
    <property type="match status" value="1"/>
</dbReference>
<dbReference type="SMART" id="SM00382">
    <property type="entry name" value="AAA"/>
    <property type="match status" value="1"/>
</dbReference>
<evidence type="ECO:0000256" key="6">
    <source>
        <dbReference type="ARBA" id="ARBA00023163"/>
    </source>
</evidence>
<dbReference type="GO" id="GO:0006355">
    <property type="term" value="P:regulation of DNA-templated transcription"/>
    <property type="evidence" value="ECO:0007669"/>
    <property type="project" value="InterPro"/>
</dbReference>
<dbReference type="Gene3D" id="1.10.10.60">
    <property type="entry name" value="Homeodomain-like"/>
    <property type="match status" value="1"/>
</dbReference>
<protein>
    <submittedName>
        <fullName evidence="10">Sigma-54-dependent Fis family transcriptional regulator</fullName>
    </submittedName>
</protein>
<organism evidence="10">
    <name type="scientific">Thermodesulfobacterium geofontis</name>
    <dbReference type="NCBI Taxonomy" id="1295609"/>
    <lineage>
        <taxon>Bacteria</taxon>
        <taxon>Pseudomonadati</taxon>
        <taxon>Thermodesulfobacteriota</taxon>
        <taxon>Thermodesulfobacteria</taxon>
        <taxon>Thermodesulfobacteriales</taxon>
        <taxon>Thermodesulfobacteriaceae</taxon>
        <taxon>Thermodesulfobacterium</taxon>
    </lineage>
</organism>
<dbReference type="CDD" id="cd00009">
    <property type="entry name" value="AAA"/>
    <property type="match status" value="1"/>
</dbReference>
<dbReference type="Pfam" id="PF00072">
    <property type="entry name" value="Response_reg"/>
    <property type="match status" value="1"/>
</dbReference>
<evidence type="ECO:0000256" key="3">
    <source>
        <dbReference type="ARBA" id="ARBA00023015"/>
    </source>
</evidence>
<feature type="modified residue" description="4-aspartylphosphate" evidence="7">
    <location>
        <position position="53"/>
    </location>
</feature>
<dbReference type="InterPro" id="IPR003593">
    <property type="entry name" value="AAA+_ATPase"/>
</dbReference>
<dbReference type="InterPro" id="IPR002197">
    <property type="entry name" value="HTH_Fis"/>
</dbReference>
<evidence type="ECO:0000313" key="10">
    <source>
        <dbReference type="EMBL" id="HGU15747.1"/>
    </source>
</evidence>
<dbReference type="GO" id="GO:0000160">
    <property type="term" value="P:phosphorelay signal transduction system"/>
    <property type="evidence" value="ECO:0007669"/>
    <property type="project" value="InterPro"/>
</dbReference>
<dbReference type="InterPro" id="IPR025944">
    <property type="entry name" value="Sigma_54_int_dom_CS"/>
</dbReference>
<dbReference type="GO" id="GO:0005524">
    <property type="term" value="F:ATP binding"/>
    <property type="evidence" value="ECO:0007669"/>
    <property type="project" value="UniProtKB-KW"/>
</dbReference>
<dbReference type="PANTHER" id="PTHR32071">
    <property type="entry name" value="TRANSCRIPTIONAL REGULATORY PROTEIN"/>
    <property type="match status" value="1"/>
</dbReference>
<dbReference type="InterPro" id="IPR009057">
    <property type="entry name" value="Homeodomain-like_sf"/>
</dbReference>
<dbReference type="Gene3D" id="1.10.8.60">
    <property type="match status" value="1"/>
</dbReference>
<comment type="caution">
    <text evidence="10">The sequence shown here is derived from an EMBL/GenBank/DDBJ whole genome shotgun (WGS) entry which is preliminary data.</text>
</comment>
<dbReference type="PRINTS" id="PR01590">
    <property type="entry name" value="HTHFIS"/>
</dbReference>
<evidence type="ECO:0000256" key="1">
    <source>
        <dbReference type="ARBA" id="ARBA00022741"/>
    </source>
</evidence>
<dbReference type="InterPro" id="IPR025662">
    <property type="entry name" value="Sigma_54_int_dom_ATP-bd_1"/>
</dbReference>
<keyword evidence="7" id="KW-0597">Phosphoprotein</keyword>
<name>A0A7V4N374_9BACT</name>
<feature type="domain" description="Response regulatory" evidence="9">
    <location>
        <begin position="4"/>
        <end position="118"/>
    </location>
</feature>
<dbReference type="Pfam" id="PF25601">
    <property type="entry name" value="AAA_lid_14"/>
    <property type="match status" value="1"/>
</dbReference>